<feature type="transmembrane region" description="Helical" evidence="1">
    <location>
        <begin position="133"/>
        <end position="153"/>
    </location>
</feature>
<sequence length="364" mass="38084">MWISEPRARHVHAACASTGRLFAVASLVLATAIVLLGLRLPTAYHPMNTMAWIVGAASVLSVLYAALGLTGVRAHLHGGYLDAAGARRTKRLLVGMWAAAVVFSALACFAFLGTVVSQVGNPLHPEVRFTVGVWAQLCLLAAPPVLTGVLFFVGRRLLDPVPPAVRQGAAVTPAVGGAGATTYPLPPSPQRYVWITAARTHEVRRACGRLGTALLTAGVLLVPTIVLLGDRLPPLYPALGFLSWTFATIGLVQVFVAATVLRGARRHVRDEHLDLHGALTTRRSLGVIWGFGLFSTVFSGVGLALALSMPAGGPAGEAVRYPAAAWVVLSLMVTPGALTGIAFFAARRLFPSPATARRPGPTAG</sequence>
<proteinExistence type="predicted"/>
<protein>
    <submittedName>
        <fullName evidence="2">Uncharacterized protein</fullName>
    </submittedName>
</protein>
<keyword evidence="1" id="KW-1133">Transmembrane helix</keyword>
<feature type="transmembrane region" description="Helical" evidence="1">
    <location>
        <begin position="92"/>
        <end position="113"/>
    </location>
</feature>
<dbReference type="Proteomes" id="UP000268727">
    <property type="component" value="Unassembled WGS sequence"/>
</dbReference>
<reference evidence="2 3" key="1">
    <citation type="submission" date="2018-11" db="EMBL/GenBank/DDBJ databases">
        <title>Sequencing the genomes of 1000 actinobacteria strains.</title>
        <authorList>
            <person name="Klenk H.-P."/>
        </authorList>
    </citation>
    <scope>NUCLEOTIDE SEQUENCE [LARGE SCALE GENOMIC DNA]</scope>
    <source>
        <strain evidence="2 3">DSM 44231</strain>
    </source>
</reference>
<feature type="transmembrane region" description="Helical" evidence="1">
    <location>
        <begin position="323"/>
        <end position="346"/>
    </location>
</feature>
<dbReference type="EMBL" id="RJKM01000001">
    <property type="protein sequence ID" value="ROP37496.1"/>
    <property type="molecule type" value="Genomic_DNA"/>
</dbReference>
<feature type="transmembrane region" description="Helical" evidence="1">
    <location>
        <begin position="210"/>
        <end position="229"/>
    </location>
</feature>
<name>A0A3N1H513_9PSEU</name>
<organism evidence="2 3">
    <name type="scientific">Saccharothrix texasensis</name>
    <dbReference type="NCBI Taxonomy" id="103734"/>
    <lineage>
        <taxon>Bacteria</taxon>
        <taxon>Bacillati</taxon>
        <taxon>Actinomycetota</taxon>
        <taxon>Actinomycetes</taxon>
        <taxon>Pseudonocardiales</taxon>
        <taxon>Pseudonocardiaceae</taxon>
        <taxon>Saccharothrix</taxon>
    </lineage>
</organism>
<comment type="caution">
    <text evidence="2">The sequence shown here is derived from an EMBL/GenBank/DDBJ whole genome shotgun (WGS) entry which is preliminary data.</text>
</comment>
<feature type="transmembrane region" description="Helical" evidence="1">
    <location>
        <begin position="285"/>
        <end position="311"/>
    </location>
</feature>
<evidence type="ECO:0000313" key="3">
    <source>
        <dbReference type="Proteomes" id="UP000268727"/>
    </source>
</evidence>
<evidence type="ECO:0000256" key="1">
    <source>
        <dbReference type="SAM" id="Phobius"/>
    </source>
</evidence>
<dbReference type="AlphaFoldDB" id="A0A3N1H513"/>
<evidence type="ECO:0000313" key="2">
    <source>
        <dbReference type="EMBL" id="ROP37496.1"/>
    </source>
</evidence>
<keyword evidence="1" id="KW-0472">Membrane</keyword>
<feature type="transmembrane region" description="Helical" evidence="1">
    <location>
        <begin position="241"/>
        <end position="264"/>
    </location>
</feature>
<feature type="transmembrane region" description="Helical" evidence="1">
    <location>
        <begin position="50"/>
        <end position="72"/>
    </location>
</feature>
<gene>
    <name evidence="2" type="ORF">EDD40_2809</name>
</gene>
<feature type="transmembrane region" description="Helical" evidence="1">
    <location>
        <begin position="21"/>
        <end position="38"/>
    </location>
</feature>
<keyword evidence="1" id="KW-0812">Transmembrane</keyword>
<keyword evidence="3" id="KW-1185">Reference proteome</keyword>
<accession>A0A3N1H513</accession>